<reference evidence="4 5" key="1">
    <citation type="submission" date="2019-03" db="EMBL/GenBank/DDBJ databases">
        <authorList>
            <person name="Nijsse B."/>
        </authorList>
    </citation>
    <scope>NUCLEOTIDE SEQUENCE [LARGE SCALE GENOMIC DNA]</scope>
    <source>
        <strain evidence="4">Desulfoluna butyratoxydans MSL71</strain>
    </source>
</reference>
<proteinExistence type="inferred from homology"/>
<dbReference type="Proteomes" id="UP000507962">
    <property type="component" value="Unassembled WGS sequence"/>
</dbReference>
<dbReference type="Gene3D" id="3.30.1330.200">
    <property type="match status" value="1"/>
</dbReference>
<protein>
    <recommendedName>
        <fullName evidence="3">Probable chemoreceptor glutamine deamidase CheD</fullName>
        <ecNumber evidence="3">3.5.1.44</ecNumber>
    </recommendedName>
</protein>
<sequence>MREKAVMPCGTGAVKRVTLSIGEYYASREPAVISTLLGSCVSVCLFDPASRVGGMNHILLPGRADLTRFNLSARYGINAMELLINAVMTRGGQRNNLRAKVFGGASVIPGLIEAQAVGKKLSEFVLTFLANEGIPVVNRDLGGIYVRRLIYHTRTGDAFLKKSRSMKSAQLLWEERKKAEQIRASVKEPTRVTLF</sequence>
<dbReference type="PANTHER" id="PTHR35147:SF2">
    <property type="entry name" value="CHEMORECEPTOR GLUTAMINE DEAMIDASE CHED-RELATED"/>
    <property type="match status" value="1"/>
</dbReference>
<dbReference type="PANTHER" id="PTHR35147">
    <property type="entry name" value="CHEMORECEPTOR GLUTAMINE DEAMIDASE CHED-RELATED"/>
    <property type="match status" value="1"/>
</dbReference>
<dbReference type="Pfam" id="PF03975">
    <property type="entry name" value="CheD"/>
    <property type="match status" value="1"/>
</dbReference>
<comment type="catalytic activity">
    <reaction evidence="3">
        <text>L-glutaminyl-[protein] + H2O = L-glutamyl-[protein] + NH4(+)</text>
        <dbReference type="Rhea" id="RHEA:16441"/>
        <dbReference type="Rhea" id="RHEA-COMP:10207"/>
        <dbReference type="Rhea" id="RHEA-COMP:10208"/>
        <dbReference type="ChEBI" id="CHEBI:15377"/>
        <dbReference type="ChEBI" id="CHEBI:28938"/>
        <dbReference type="ChEBI" id="CHEBI:29973"/>
        <dbReference type="ChEBI" id="CHEBI:30011"/>
        <dbReference type="EC" id="3.5.1.44"/>
    </reaction>
</comment>
<dbReference type="GO" id="GO:0050568">
    <property type="term" value="F:protein-glutamine glutaminase activity"/>
    <property type="evidence" value="ECO:0007669"/>
    <property type="project" value="UniProtKB-UniRule"/>
</dbReference>
<comment type="function">
    <text evidence="3">Probably deamidates glutamine residues to glutamate on methyl-accepting chemotaxis receptors (MCPs), playing an important role in chemotaxis.</text>
</comment>
<keyword evidence="1 3" id="KW-0145">Chemotaxis</keyword>
<accession>A0A4U8YLP3</accession>
<gene>
    <name evidence="3" type="primary">cheD</name>
    <name evidence="4" type="ORF">MSL71_22900</name>
</gene>
<evidence type="ECO:0000256" key="2">
    <source>
        <dbReference type="ARBA" id="ARBA00022801"/>
    </source>
</evidence>
<keyword evidence="5" id="KW-1185">Reference proteome</keyword>
<dbReference type="EC" id="3.5.1.44" evidence="3"/>
<keyword evidence="2 3" id="KW-0378">Hydrolase</keyword>
<dbReference type="CDD" id="cd16352">
    <property type="entry name" value="CheD"/>
    <property type="match status" value="1"/>
</dbReference>
<dbReference type="SUPFAM" id="SSF64438">
    <property type="entry name" value="CNF1/YfiH-like putative cysteine hydrolases"/>
    <property type="match status" value="1"/>
</dbReference>
<dbReference type="EMBL" id="CAADHO010000003">
    <property type="protein sequence ID" value="VFQ44641.1"/>
    <property type="molecule type" value="Genomic_DNA"/>
</dbReference>
<dbReference type="InterPro" id="IPR011324">
    <property type="entry name" value="Cytotoxic_necrot_fac-like_cat"/>
</dbReference>
<evidence type="ECO:0000313" key="5">
    <source>
        <dbReference type="Proteomes" id="UP000507962"/>
    </source>
</evidence>
<dbReference type="AlphaFoldDB" id="A0A4U8YLP3"/>
<comment type="similarity">
    <text evidence="3">Belongs to the CheD family.</text>
</comment>
<dbReference type="GO" id="GO:0006935">
    <property type="term" value="P:chemotaxis"/>
    <property type="evidence" value="ECO:0007669"/>
    <property type="project" value="UniProtKB-UniRule"/>
</dbReference>
<evidence type="ECO:0000313" key="4">
    <source>
        <dbReference type="EMBL" id="VFQ44641.1"/>
    </source>
</evidence>
<dbReference type="InterPro" id="IPR038592">
    <property type="entry name" value="CheD-like_sf"/>
</dbReference>
<evidence type="ECO:0000256" key="3">
    <source>
        <dbReference type="HAMAP-Rule" id="MF_01440"/>
    </source>
</evidence>
<organism evidence="4 5">
    <name type="scientific">Desulfoluna butyratoxydans</name>
    <dbReference type="NCBI Taxonomy" id="231438"/>
    <lineage>
        <taxon>Bacteria</taxon>
        <taxon>Pseudomonadati</taxon>
        <taxon>Thermodesulfobacteriota</taxon>
        <taxon>Desulfobacteria</taxon>
        <taxon>Desulfobacterales</taxon>
        <taxon>Desulfolunaceae</taxon>
        <taxon>Desulfoluna</taxon>
    </lineage>
</organism>
<dbReference type="HAMAP" id="MF_01440">
    <property type="entry name" value="CheD"/>
    <property type="match status" value="1"/>
</dbReference>
<name>A0A4U8YLP3_9BACT</name>
<dbReference type="InterPro" id="IPR005659">
    <property type="entry name" value="Chemorcpt_Glu_NH3ase_CheD"/>
</dbReference>
<keyword evidence="4" id="KW-0675">Receptor</keyword>
<evidence type="ECO:0000256" key="1">
    <source>
        <dbReference type="ARBA" id="ARBA00022500"/>
    </source>
</evidence>